<name>A0A934SJA8_9MICO</name>
<dbReference type="AlphaFoldDB" id="A0A934SJA8"/>
<evidence type="ECO:0000313" key="2">
    <source>
        <dbReference type="Proteomes" id="UP000636458"/>
    </source>
</evidence>
<dbReference type="RefSeq" id="WP_200556246.1">
    <property type="nucleotide sequence ID" value="NZ_JAEPES010000003.1"/>
</dbReference>
<dbReference type="Proteomes" id="UP000636458">
    <property type="component" value="Unassembled WGS sequence"/>
</dbReference>
<reference evidence="1" key="1">
    <citation type="submission" date="2021-01" db="EMBL/GenBank/DDBJ databases">
        <title>Lacisediminihabitans sp. nov. strain G11-30, isolated from Antarctic Soil.</title>
        <authorList>
            <person name="Li J."/>
        </authorList>
    </citation>
    <scope>NUCLEOTIDE SEQUENCE</scope>
    <source>
        <strain evidence="1">G11-30</strain>
    </source>
</reference>
<accession>A0A934SJA8</accession>
<comment type="caution">
    <text evidence="1">The sequence shown here is derived from an EMBL/GenBank/DDBJ whole genome shotgun (WGS) entry which is preliminary data.</text>
</comment>
<protein>
    <submittedName>
        <fullName evidence="1">Uncharacterized protein</fullName>
    </submittedName>
</protein>
<sequence>MLNIRPEGRNLNLSQAKVLDDEFFTSRPFQYFNSRISSLLDAEDGPAQANAKAAEKFFGVLNLSDTNRVLEFDERDRRLQVAADAFTLRHHVAEGLIRFLHALTVFAEPTGDARCIWRAIAAGPINLLDVVKQLAECMNTDQGLFAPLFLATGIDDSEASRGAVTNALAWTNHAIKLLTDEELTTNTAHNKFKHGLAVRGRDDLRLEFIPADAIPEGGGDISLTALKNSIPVFDRPLVTYLGRPNGKPKLGLEVTTLRIDVPSVLAEAWMMANVYGALFHVAAMEHFAGTDVEIAPYPTLPVGRLPDQLLNGQVLGLRQSVTTPPDGTTPARDTRLFRHGSSIRLEIDFNNQMSGTIVDD</sequence>
<proteinExistence type="predicted"/>
<gene>
    <name evidence="1" type="ORF">IV501_08530</name>
</gene>
<dbReference type="EMBL" id="JAEPES010000003">
    <property type="protein sequence ID" value="MBK4347676.1"/>
    <property type="molecule type" value="Genomic_DNA"/>
</dbReference>
<keyword evidence="2" id="KW-1185">Reference proteome</keyword>
<evidence type="ECO:0000313" key="1">
    <source>
        <dbReference type="EMBL" id="MBK4347676.1"/>
    </source>
</evidence>
<organism evidence="1 2">
    <name type="scientific">Lacisediminihabitans changchengi</name>
    <dbReference type="NCBI Taxonomy" id="2787634"/>
    <lineage>
        <taxon>Bacteria</taxon>
        <taxon>Bacillati</taxon>
        <taxon>Actinomycetota</taxon>
        <taxon>Actinomycetes</taxon>
        <taxon>Micrococcales</taxon>
        <taxon>Microbacteriaceae</taxon>
        <taxon>Lacisediminihabitans</taxon>
    </lineage>
</organism>